<dbReference type="InterPro" id="IPR014001">
    <property type="entry name" value="Helicase_ATP-bd"/>
</dbReference>
<dbReference type="EMBL" id="JAHRHY010000003">
    <property type="protein sequence ID" value="KAG9070730.1"/>
    <property type="molecule type" value="Genomic_DNA"/>
</dbReference>
<dbReference type="PROSITE" id="PS51194">
    <property type="entry name" value="HELICASE_CTER"/>
    <property type="match status" value="1"/>
</dbReference>
<dbReference type="InterPro" id="IPR001650">
    <property type="entry name" value="Helicase_C-like"/>
</dbReference>
<proteinExistence type="predicted"/>
<dbReference type="InterPro" id="IPR027417">
    <property type="entry name" value="P-loop_NTPase"/>
</dbReference>
<feature type="compositionally biased region" description="Basic and acidic residues" evidence="5">
    <location>
        <begin position="1592"/>
        <end position="1605"/>
    </location>
</feature>
<sequence length="1619" mass="182641">MTPTDDQQDGDLIPIGSWDTLHPTAAAHFSNGDAPRFSPEPFLSSEDSSDRDLLMLQALGLLQQLGVLSYSEHHRANQGPRGQRHTGIRLLIYAHDRQRPSNREYQSNKNHSRKAIEEIVEAKKALVLVLFNMNVDPWSFHHPTMDTNSAGQRPPVATLFQNNTNKRLIDIYMEMPSPRASDDPYQDQPIRSSSKATERLLQQAIELDSPRGMRTKLYQYQKNSLWKLLRRELCPDLMLDPSTVTLQDMNGKPYCLDLAVEEPFICREPATMWEDIPGGIICEDMSGRPPADEPVQLLCDILPSTPSAATVDSDIKEMVLPSGAAIPSLRDFAVATVKTRAVNYRQAQDYINPDIMDTLEDALLYYRESGSSEQNRQSRSRQTRISELPVEIYLSSATLVIVPPNLVDQWCNEINKHTEDGALKVFTITNNSQEFPNLRTLLHYDLVLISQNRFAKEYTPGPYSMKRALAISPLMQIRWKRIIVDEGHSMGMRMSDHALHAEKLHADRRWICTGTPTTNLANLSPSSLAGVHGSGNSFQQVASSDRADMDRLSVLVESFLHLPPYTFDRSRFAKELQRPLVDHQHKYYATTTNGGDSNLVLSGGPKARQEWTLEGASSALRLKYLMDRIMVRNRPEDVARNVTLPPLQERIVSLDLEYFQVLALNCQIALIQANAVLSEREDQDYFLHPSNRTLLTKVIENLKDGCFWYLGGIGYKDRVVDSLSNVMKALEKDDLSGGTKYSREDRRLLLDIVRHLTTALESPGWEAIVAAQEVGYYCQDLPTLVQAKHALIPSTFLHNTNSDLIHRGPSERRQVQGDADGSLCVVLGREISDLRDKVLSAERTADIEHLHHPDDAQLPNASITSTMDMTVDDNAIAEQMLKEAMSRERLSRSTILSSTSSKLNYIASQILQHQGSEKCIVFCQNQTVMYYIREYLELAKIRCLMYHTGMTESEKSSNITTFNTSEAVSTIIMDTGLAAYGIDLSSASRVYFVSPVWKTATLRQAIKRAHRIGQVRPVFVETLVIRNSFEEKIMNRRREIDDNPRGESMEPASLSMSPFGGDVGESTSSSAFTNHRYGSRHQRRKSSRRSGSAASVGHARSKKDMLDDGKVQDLIRNLEFITSPQIFGQVRGGEGDARLSEAPHSVSTLADYALLGEGGIRRDVGTKHRIPVVHPAKESVLAQEQLRMAREEQDVPSVVDVPFEDSPSEIVVEGGGSFGKKKLRFAMDTDMEVADQEMNEFEDLVLPKQESNQEYRHPSEPAEALAVREEHRQKQEQELRMAKEEVDRAQYQVQAAQERLLRIKQQQQEEKEEEYQGQVGSSTKTVIVLDNDDDDVVVEAVEVDLKKEEVKDVRLKFENIKLEGSSSSYSLTPSRHYKSEQEDKKVKFEQKDRRVRFEQEDKKVKFEVKTEDAKYEVKTEDAKYEVKTEDAKYEVKTEDAKYEVKTEDAKYEIKAEDVKRPLTFQSEDDDDRDNKDFKREQTPAPVTEYYELFDHDDGGEDKKFKVEEGVLSDDAIIVLDSDSDEASMSVPVVGLKVEGSMTTGGKVERVGGDGGFGDGGGGDGGVKLPCLDDMDVDLDVNVDTVPSMPLERNTKRENNQPHHPVDLQAESQLKKRVRI</sequence>
<dbReference type="GO" id="GO:0006281">
    <property type="term" value="P:DNA repair"/>
    <property type="evidence" value="ECO:0007669"/>
    <property type="project" value="TreeGrafter"/>
</dbReference>
<gene>
    <name evidence="8" type="ORF">KI688_008270</name>
</gene>
<evidence type="ECO:0000256" key="4">
    <source>
        <dbReference type="SAM" id="Coils"/>
    </source>
</evidence>
<feature type="domain" description="Helicase C-terminal" evidence="7">
    <location>
        <begin position="898"/>
        <end position="1057"/>
    </location>
</feature>
<dbReference type="InterPro" id="IPR000330">
    <property type="entry name" value="SNF2_N"/>
</dbReference>
<keyword evidence="9" id="KW-1185">Reference proteome</keyword>
<dbReference type="GO" id="GO:0016787">
    <property type="term" value="F:hydrolase activity"/>
    <property type="evidence" value="ECO:0007669"/>
    <property type="project" value="UniProtKB-KW"/>
</dbReference>
<evidence type="ECO:0000256" key="3">
    <source>
        <dbReference type="ARBA" id="ARBA00022840"/>
    </source>
</evidence>
<keyword evidence="4" id="KW-0175">Coiled coil</keyword>
<protein>
    <recommendedName>
        <fullName evidence="10">P-loop containing nucleoside triphosphate hydrolase protein</fullName>
    </recommendedName>
</protein>
<feature type="region of interest" description="Disordered" evidence="5">
    <location>
        <begin position="1036"/>
        <end position="1105"/>
    </location>
</feature>
<evidence type="ECO:0000313" key="8">
    <source>
        <dbReference type="EMBL" id="KAG9070730.1"/>
    </source>
</evidence>
<dbReference type="SMART" id="SM00490">
    <property type="entry name" value="HELICc"/>
    <property type="match status" value="1"/>
</dbReference>
<dbReference type="SUPFAM" id="SSF52540">
    <property type="entry name" value="P-loop containing nucleoside triphosphate hydrolases"/>
    <property type="match status" value="2"/>
</dbReference>
<feature type="compositionally biased region" description="Low complexity" evidence="5">
    <location>
        <begin position="1089"/>
        <end position="1098"/>
    </location>
</feature>
<evidence type="ECO:0000256" key="2">
    <source>
        <dbReference type="ARBA" id="ARBA00022801"/>
    </source>
</evidence>
<organism evidence="8 9">
    <name type="scientific">Linnemannia hyalina</name>
    <dbReference type="NCBI Taxonomy" id="64524"/>
    <lineage>
        <taxon>Eukaryota</taxon>
        <taxon>Fungi</taxon>
        <taxon>Fungi incertae sedis</taxon>
        <taxon>Mucoromycota</taxon>
        <taxon>Mortierellomycotina</taxon>
        <taxon>Mortierellomycetes</taxon>
        <taxon>Mortierellales</taxon>
        <taxon>Mortierellaceae</taxon>
        <taxon>Linnemannia</taxon>
    </lineage>
</organism>
<feature type="region of interest" description="Disordered" evidence="5">
    <location>
        <begin position="1456"/>
        <end position="1489"/>
    </location>
</feature>
<dbReference type="GO" id="GO:0008094">
    <property type="term" value="F:ATP-dependent activity, acting on DNA"/>
    <property type="evidence" value="ECO:0007669"/>
    <property type="project" value="TreeGrafter"/>
</dbReference>
<feature type="region of interest" description="Disordered" evidence="5">
    <location>
        <begin position="177"/>
        <end position="197"/>
    </location>
</feature>
<dbReference type="PROSITE" id="PS51192">
    <property type="entry name" value="HELICASE_ATP_BIND_1"/>
    <property type="match status" value="1"/>
</dbReference>
<feature type="coiled-coil region" evidence="4">
    <location>
        <begin position="1265"/>
        <end position="1313"/>
    </location>
</feature>
<dbReference type="Proteomes" id="UP000707451">
    <property type="component" value="Unassembled WGS sequence"/>
</dbReference>
<dbReference type="InterPro" id="IPR049730">
    <property type="entry name" value="SNF2/RAD54-like_C"/>
</dbReference>
<dbReference type="Gene3D" id="3.40.50.10810">
    <property type="entry name" value="Tandem AAA-ATPase domain"/>
    <property type="match status" value="1"/>
</dbReference>
<keyword evidence="2" id="KW-0378">Hydrolase</keyword>
<dbReference type="InterPro" id="IPR050628">
    <property type="entry name" value="SNF2_RAD54_helicase_TF"/>
</dbReference>
<dbReference type="CDD" id="cd18793">
    <property type="entry name" value="SF2_C_SNF"/>
    <property type="match status" value="1"/>
</dbReference>
<accession>A0A9P7Y0K7</accession>
<dbReference type="Pfam" id="PF00176">
    <property type="entry name" value="SNF2-rel_dom"/>
    <property type="match status" value="1"/>
</dbReference>
<dbReference type="Gene3D" id="3.40.50.300">
    <property type="entry name" value="P-loop containing nucleotide triphosphate hydrolases"/>
    <property type="match status" value="1"/>
</dbReference>
<dbReference type="PANTHER" id="PTHR45626:SF51">
    <property type="entry name" value="SNF2-RELATED DOMAIN-CONTAINING PROTEIN"/>
    <property type="match status" value="1"/>
</dbReference>
<feature type="compositionally biased region" description="Basic residues" evidence="5">
    <location>
        <begin position="1077"/>
        <end position="1088"/>
    </location>
</feature>
<feature type="region of interest" description="Disordered" evidence="5">
    <location>
        <begin position="1365"/>
        <end position="1385"/>
    </location>
</feature>
<evidence type="ECO:0000259" key="7">
    <source>
        <dbReference type="PROSITE" id="PS51194"/>
    </source>
</evidence>
<evidence type="ECO:0000259" key="6">
    <source>
        <dbReference type="PROSITE" id="PS51192"/>
    </source>
</evidence>
<feature type="compositionally biased region" description="Basic and acidic residues" evidence="5">
    <location>
        <begin position="1472"/>
        <end position="1481"/>
    </location>
</feature>
<dbReference type="InterPro" id="IPR038718">
    <property type="entry name" value="SNF2-like_sf"/>
</dbReference>
<feature type="region of interest" description="Disordered" evidence="5">
    <location>
        <begin position="1584"/>
        <end position="1619"/>
    </location>
</feature>
<comment type="caution">
    <text evidence="8">The sequence shown here is derived from an EMBL/GenBank/DDBJ whole genome shotgun (WGS) entry which is preliminary data.</text>
</comment>
<dbReference type="PANTHER" id="PTHR45626">
    <property type="entry name" value="TRANSCRIPTION TERMINATION FACTOR 2-RELATED"/>
    <property type="match status" value="1"/>
</dbReference>
<keyword evidence="1" id="KW-0547">Nucleotide-binding</keyword>
<evidence type="ECO:0000313" key="9">
    <source>
        <dbReference type="Proteomes" id="UP000707451"/>
    </source>
</evidence>
<dbReference type="GO" id="GO:0005634">
    <property type="term" value="C:nucleus"/>
    <property type="evidence" value="ECO:0007669"/>
    <property type="project" value="TreeGrafter"/>
</dbReference>
<feature type="domain" description="Helicase ATP-binding" evidence="6">
    <location>
        <begin position="406"/>
        <end position="534"/>
    </location>
</feature>
<keyword evidence="3" id="KW-0067">ATP-binding</keyword>
<dbReference type="OrthoDB" id="2801544at2759"/>
<evidence type="ECO:0000256" key="5">
    <source>
        <dbReference type="SAM" id="MobiDB-lite"/>
    </source>
</evidence>
<evidence type="ECO:0000256" key="1">
    <source>
        <dbReference type="ARBA" id="ARBA00022741"/>
    </source>
</evidence>
<dbReference type="Pfam" id="PF00271">
    <property type="entry name" value="Helicase_C"/>
    <property type="match status" value="1"/>
</dbReference>
<evidence type="ECO:0008006" key="10">
    <source>
        <dbReference type="Google" id="ProtNLM"/>
    </source>
</evidence>
<name>A0A9P7Y0K7_9FUNG</name>
<feature type="compositionally biased region" description="Basic and acidic residues" evidence="5">
    <location>
        <begin position="1036"/>
        <end position="1048"/>
    </location>
</feature>
<reference evidence="8" key="1">
    <citation type="submission" date="2021-06" db="EMBL/GenBank/DDBJ databases">
        <title>Genome Sequence of Mortierella hyaline Strain SCG-10, a Cold-Adapted, Nitrate-Reducing Fungus Isolated from Soil in Minnesota, USA.</title>
        <authorList>
            <person name="Aldossari N."/>
        </authorList>
    </citation>
    <scope>NUCLEOTIDE SEQUENCE</scope>
    <source>
        <strain evidence="8">SCG-10</strain>
    </source>
</reference>
<dbReference type="GO" id="GO:0005524">
    <property type="term" value="F:ATP binding"/>
    <property type="evidence" value="ECO:0007669"/>
    <property type="project" value="UniProtKB-KW"/>
</dbReference>